<evidence type="ECO:0000256" key="3">
    <source>
        <dbReference type="ARBA" id="ARBA00022801"/>
    </source>
</evidence>
<dbReference type="InterPro" id="IPR027417">
    <property type="entry name" value="P-loop_NTPase"/>
</dbReference>
<organism evidence="9">
    <name type="scientific">Cladocopium goreaui</name>
    <dbReference type="NCBI Taxonomy" id="2562237"/>
    <lineage>
        <taxon>Eukaryota</taxon>
        <taxon>Sar</taxon>
        <taxon>Alveolata</taxon>
        <taxon>Dinophyceae</taxon>
        <taxon>Suessiales</taxon>
        <taxon>Symbiodiniaceae</taxon>
        <taxon>Cladocopium</taxon>
    </lineage>
</organism>
<dbReference type="GO" id="GO:0030515">
    <property type="term" value="F:snoRNA binding"/>
    <property type="evidence" value="ECO:0007669"/>
    <property type="project" value="TreeGrafter"/>
</dbReference>
<comment type="caution">
    <text evidence="9">The sequence shown here is derived from an EMBL/GenBank/DDBJ whole genome shotgun (WGS) entry which is preliminary data.</text>
</comment>
<evidence type="ECO:0000256" key="5">
    <source>
        <dbReference type="ARBA" id="ARBA00022840"/>
    </source>
</evidence>
<dbReference type="InterPro" id="IPR011545">
    <property type="entry name" value="DEAD/DEAH_box_helicase_dom"/>
</dbReference>
<evidence type="ECO:0000259" key="7">
    <source>
        <dbReference type="PROSITE" id="PS51192"/>
    </source>
</evidence>
<comment type="similarity">
    <text evidence="1">Belongs to the bystin family.</text>
</comment>
<feature type="domain" description="Helicase C-terminal" evidence="8">
    <location>
        <begin position="327"/>
        <end position="515"/>
    </location>
</feature>
<dbReference type="InterPro" id="IPR007955">
    <property type="entry name" value="Bystin"/>
</dbReference>
<dbReference type="GO" id="GO:0004386">
    <property type="term" value="F:helicase activity"/>
    <property type="evidence" value="ECO:0007669"/>
    <property type="project" value="UniProtKB-KW"/>
</dbReference>
<dbReference type="GO" id="GO:0006364">
    <property type="term" value="P:rRNA processing"/>
    <property type="evidence" value="ECO:0007669"/>
    <property type="project" value="TreeGrafter"/>
</dbReference>
<dbReference type="SMART" id="SM00487">
    <property type="entry name" value="DEXDc"/>
    <property type="match status" value="1"/>
</dbReference>
<dbReference type="AlphaFoldDB" id="A0A9P1BUV4"/>
<evidence type="ECO:0000259" key="8">
    <source>
        <dbReference type="PROSITE" id="PS51194"/>
    </source>
</evidence>
<dbReference type="GO" id="GO:0030688">
    <property type="term" value="C:preribosome, small subunit precursor"/>
    <property type="evidence" value="ECO:0007669"/>
    <property type="project" value="TreeGrafter"/>
</dbReference>
<reference evidence="10 11" key="2">
    <citation type="submission" date="2024-05" db="EMBL/GenBank/DDBJ databases">
        <authorList>
            <person name="Chen Y."/>
            <person name="Shah S."/>
            <person name="Dougan E. K."/>
            <person name="Thang M."/>
            <person name="Chan C."/>
        </authorList>
    </citation>
    <scope>NUCLEOTIDE SEQUENCE [LARGE SCALE GENOMIC DNA]</scope>
</reference>
<accession>A0A9P1BUV4</accession>
<dbReference type="EMBL" id="CAMXCT030000505">
    <property type="protein sequence ID" value="CAL4766989.1"/>
    <property type="molecule type" value="Genomic_DNA"/>
</dbReference>
<keyword evidence="11" id="KW-1185">Reference proteome</keyword>
<dbReference type="InterPro" id="IPR000629">
    <property type="entry name" value="RNA-helicase_DEAD-box_CS"/>
</dbReference>
<dbReference type="InterPro" id="IPR014001">
    <property type="entry name" value="Helicase_ATP-bd"/>
</dbReference>
<evidence type="ECO:0000256" key="4">
    <source>
        <dbReference type="ARBA" id="ARBA00022806"/>
    </source>
</evidence>
<keyword evidence="2" id="KW-0547">Nucleotide-binding</keyword>
<feature type="region of interest" description="Disordered" evidence="6">
    <location>
        <begin position="55"/>
        <end position="75"/>
    </location>
</feature>
<feature type="domain" description="Helicase ATP-binding" evidence="7">
    <location>
        <begin position="138"/>
        <end position="316"/>
    </location>
</feature>
<feature type="compositionally biased region" description="Basic residues" evidence="6">
    <location>
        <begin position="589"/>
        <end position="599"/>
    </location>
</feature>
<evidence type="ECO:0000256" key="1">
    <source>
        <dbReference type="ARBA" id="ARBA00007114"/>
    </source>
</evidence>
<dbReference type="EMBL" id="CAMXCT010000505">
    <property type="protein sequence ID" value="CAI3979677.1"/>
    <property type="molecule type" value="Genomic_DNA"/>
</dbReference>
<dbReference type="SUPFAM" id="SSF52540">
    <property type="entry name" value="P-loop containing nucleoside triphosphate hydrolases"/>
    <property type="match status" value="2"/>
</dbReference>
<dbReference type="Pfam" id="PF05291">
    <property type="entry name" value="Bystin"/>
    <property type="match status" value="1"/>
</dbReference>
<keyword evidence="3" id="KW-0378">Hydrolase</keyword>
<dbReference type="CDD" id="cd18787">
    <property type="entry name" value="SF2_C_DEAD"/>
    <property type="match status" value="1"/>
</dbReference>
<dbReference type="PROSITE" id="PS00039">
    <property type="entry name" value="DEAD_ATP_HELICASE"/>
    <property type="match status" value="1"/>
</dbReference>
<dbReference type="GO" id="GO:0005737">
    <property type="term" value="C:cytoplasm"/>
    <property type="evidence" value="ECO:0007669"/>
    <property type="project" value="TreeGrafter"/>
</dbReference>
<feature type="region of interest" description="Disordered" evidence="6">
    <location>
        <begin position="525"/>
        <end position="647"/>
    </location>
</feature>
<dbReference type="Gene3D" id="3.40.50.300">
    <property type="entry name" value="P-loop containing nucleotide triphosphate hydrolases"/>
    <property type="match status" value="2"/>
</dbReference>
<protein>
    <submittedName>
        <fullName evidence="10">Bystin</fullName>
    </submittedName>
</protein>
<sequence>MQQPCLLRHAKDRVPRLPNVLTTFPAATTPRLQGWPGAVVIATLPKVLRRAGLRSHVPPHWPGKASKSRRKPGAEQEFLDAQAKIPIETGWWFEEVSPRPPFDELGESWNAAKLDDELLNALLREGFVRPSASQRWAVPLLLAGKDVMVCSQTGSGKTLAYLVPLLQLLAHRPPQRPPRPGAVVLAPTRELASQIATEAMALCREGEMKVACIFGGVPYRSSREELQQGADLLVATPGRLEDACQRGDVQLRGVRVAVLDEADRLLDLGFEDQIRLLLTRRMPRTGEGRQTAMFSATFGTGVQHLAADFLDAYTFVAVGRVGSAAQTVQQRLLWVEEDRKAKALLGTLLALEATSPSPQAPLSAVCFVNTKDAARLVEKKVKNWKFRCFSIHGDKKQAAREEALRHFRAHVEGGGKASKALAVLVATDVAARGLDIPNISCVIHYDLPRRIDDYVHRTGRTGRFGRSGVSVGFANAAQRGVSAELLRSLVEAGTQPPAWLLGMAIASGTALKDLQPFLDGDSHVATEGLPEGQRAGSYGAQDVRSAGAGLQTQKERREAQKLRSFAEVSKSMRHNPLAHDILEEEATRGIRRTPRSKQRKGGEEDEEGGSVVPSSVAKKVLGMVQSQKADEEDGDFGSELADQEVNSTLDVEEAEEIDVEVDEDGFIVGPNASEEDERAMSLFLPSKSSAQAGPTLADIILQKIQEAEARKASGESAPNEEQGLSPKVVEVYSDIGKFLRFYKSGPVPKAFKVIPSLTNWEEVLALTSPLTWSPAAMYQASVIFVSNLNPRMAQRFFNLVLLPAVRQDIGEHKKLNFHYYRALRKSLFKPAAFFKGILLPLAAENCTLREAVILGSVVSKASVPVMHVAACIVRLCTMTPWYGTTAILLAAQLNKKYGLPLKVIEILVAHFCAFATEERVLPLVWHRALLIFVQRYKFDLSPDQKRRIKELLRVHHHDSVAPEIRRELAAKVGEDPAAAGYGGAMAMEIG</sequence>
<reference evidence="9" key="1">
    <citation type="submission" date="2022-10" db="EMBL/GenBank/DDBJ databases">
        <authorList>
            <person name="Chen Y."/>
            <person name="Dougan E. K."/>
            <person name="Chan C."/>
            <person name="Rhodes N."/>
            <person name="Thang M."/>
        </authorList>
    </citation>
    <scope>NUCLEOTIDE SEQUENCE</scope>
</reference>
<name>A0A9P1BUV4_9DINO</name>
<evidence type="ECO:0000256" key="2">
    <source>
        <dbReference type="ARBA" id="ARBA00022741"/>
    </source>
</evidence>
<proteinExistence type="inferred from homology"/>
<dbReference type="PANTHER" id="PTHR12821">
    <property type="entry name" value="BYSTIN"/>
    <property type="match status" value="1"/>
</dbReference>
<dbReference type="PROSITE" id="PS51192">
    <property type="entry name" value="HELICASE_ATP_BIND_1"/>
    <property type="match status" value="1"/>
</dbReference>
<evidence type="ECO:0000313" key="10">
    <source>
        <dbReference type="EMBL" id="CAL4766989.1"/>
    </source>
</evidence>
<evidence type="ECO:0000313" key="9">
    <source>
        <dbReference type="EMBL" id="CAI3979677.1"/>
    </source>
</evidence>
<dbReference type="GO" id="GO:0005524">
    <property type="term" value="F:ATP binding"/>
    <property type="evidence" value="ECO:0007669"/>
    <property type="project" value="UniProtKB-KW"/>
</dbReference>
<dbReference type="Pfam" id="PF00270">
    <property type="entry name" value="DEAD"/>
    <property type="match status" value="1"/>
</dbReference>
<dbReference type="InterPro" id="IPR001650">
    <property type="entry name" value="Helicase_C-like"/>
</dbReference>
<gene>
    <name evidence="9" type="ORF">C1SCF055_LOCUS7614</name>
</gene>
<dbReference type="SMART" id="SM00490">
    <property type="entry name" value="HELICc"/>
    <property type="match status" value="1"/>
</dbReference>
<evidence type="ECO:0000313" key="11">
    <source>
        <dbReference type="Proteomes" id="UP001152797"/>
    </source>
</evidence>
<keyword evidence="5" id="KW-0067">ATP-binding</keyword>
<dbReference type="GO" id="GO:0016787">
    <property type="term" value="F:hydrolase activity"/>
    <property type="evidence" value="ECO:0007669"/>
    <property type="project" value="UniProtKB-KW"/>
</dbReference>
<evidence type="ECO:0000256" key="6">
    <source>
        <dbReference type="SAM" id="MobiDB-lite"/>
    </source>
</evidence>
<dbReference type="PANTHER" id="PTHR12821:SF0">
    <property type="entry name" value="BYSTIN"/>
    <property type="match status" value="1"/>
</dbReference>
<dbReference type="Pfam" id="PF00271">
    <property type="entry name" value="Helicase_C"/>
    <property type="match status" value="1"/>
</dbReference>
<dbReference type="PROSITE" id="PS51194">
    <property type="entry name" value="HELICASE_CTER"/>
    <property type="match status" value="1"/>
</dbReference>
<dbReference type="EMBL" id="CAMXCT020000505">
    <property type="protein sequence ID" value="CAL1133052.1"/>
    <property type="molecule type" value="Genomic_DNA"/>
</dbReference>
<keyword evidence="4" id="KW-0347">Helicase</keyword>
<dbReference type="GO" id="GO:0005730">
    <property type="term" value="C:nucleolus"/>
    <property type="evidence" value="ECO:0007669"/>
    <property type="project" value="TreeGrafter"/>
</dbReference>
<dbReference type="OrthoDB" id="2192561at2759"/>
<dbReference type="Proteomes" id="UP001152797">
    <property type="component" value="Unassembled WGS sequence"/>
</dbReference>